<dbReference type="Pfam" id="PF00109">
    <property type="entry name" value="ketoacyl-synt"/>
    <property type="match status" value="1"/>
</dbReference>
<protein>
    <submittedName>
        <fullName evidence="2">Beta-ketoacyl synthase N-terminal-like domain-containing protein</fullName>
    </submittedName>
</protein>
<dbReference type="EMBL" id="JBHUMM010000043">
    <property type="protein sequence ID" value="MFD2673307.1"/>
    <property type="molecule type" value="Genomic_DNA"/>
</dbReference>
<keyword evidence="3" id="KW-1185">Reference proteome</keyword>
<organism evidence="2 3">
    <name type="scientific">Marinicrinis sediminis</name>
    <dbReference type="NCBI Taxonomy" id="1652465"/>
    <lineage>
        <taxon>Bacteria</taxon>
        <taxon>Bacillati</taxon>
        <taxon>Bacillota</taxon>
        <taxon>Bacilli</taxon>
        <taxon>Bacillales</taxon>
        <taxon>Paenibacillaceae</taxon>
    </lineage>
</organism>
<dbReference type="InterPro" id="IPR014030">
    <property type="entry name" value="Ketoacyl_synth_N"/>
</dbReference>
<gene>
    <name evidence="2" type="ORF">ACFSUC_17165</name>
</gene>
<evidence type="ECO:0000259" key="1">
    <source>
        <dbReference type="Pfam" id="PF00109"/>
    </source>
</evidence>
<dbReference type="Proteomes" id="UP001597497">
    <property type="component" value="Unassembled WGS sequence"/>
</dbReference>
<comment type="caution">
    <text evidence="2">The sequence shown here is derived from an EMBL/GenBank/DDBJ whole genome shotgun (WGS) entry which is preliminary data.</text>
</comment>
<feature type="domain" description="Beta-ketoacyl synthase-like N-terminal" evidence="1">
    <location>
        <begin position="19"/>
        <end position="150"/>
    </location>
</feature>
<accession>A0ABW5RE08</accession>
<dbReference type="RefSeq" id="WP_379930871.1">
    <property type="nucleotide sequence ID" value="NZ_JBHUMM010000043.1"/>
</dbReference>
<dbReference type="InterPro" id="IPR016039">
    <property type="entry name" value="Thiolase-like"/>
</dbReference>
<evidence type="ECO:0000313" key="3">
    <source>
        <dbReference type="Proteomes" id="UP001597497"/>
    </source>
</evidence>
<dbReference type="SUPFAM" id="SSF53901">
    <property type="entry name" value="Thiolase-like"/>
    <property type="match status" value="1"/>
</dbReference>
<dbReference type="Gene3D" id="3.40.47.10">
    <property type="match status" value="1"/>
</dbReference>
<reference evidence="3" key="1">
    <citation type="journal article" date="2019" name="Int. J. Syst. Evol. Microbiol.">
        <title>The Global Catalogue of Microorganisms (GCM) 10K type strain sequencing project: providing services to taxonomists for standard genome sequencing and annotation.</title>
        <authorList>
            <consortium name="The Broad Institute Genomics Platform"/>
            <consortium name="The Broad Institute Genome Sequencing Center for Infectious Disease"/>
            <person name="Wu L."/>
            <person name="Ma J."/>
        </authorList>
    </citation>
    <scope>NUCLEOTIDE SEQUENCE [LARGE SCALE GENOMIC DNA]</scope>
    <source>
        <strain evidence="3">KCTC 33676</strain>
    </source>
</reference>
<proteinExistence type="predicted"/>
<evidence type="ECO:0000313" key="2">
    <source>
        <dbReference type="EMBL" id="MFD2673307.1"/>
    </source>
</evidence>
<sequence>MNKWMMVEASAAIGPELKQQADDTALMLQAGHVRKWSRPAQQALHVVNKCLQDVQGLESERTGFVIGANHTTLTPILALDADARQFGVQQTNPGLFPETVLNAIGGHLAQYFQFTGLNVTISNGSNTGLAIVQYAMDVLANQKLDHVIVVMFNQLPPAELQPYLHPIEMEQESVVALLMSRWNQDGSKPIASEQSIASQPISELYAVPDTCDLLHANELPWHLYELGRQYGRAVCCLANREMATDCVSVSNHDGHTPDSRQRLENVSEIRRYELEPALGDSHLLIWVPLSGRSEEKEVQDEHRT</sequence>
<name>A0ABW5RE08_9BACL</name>